<dbReference type="Proteomes" id="UP000799770">
    <property type="component" value="Unassembled WGS sequence"/>
</dbReference>
<feature type="compositionally biased region" description="Pro residues" evidence="1">
    <location>
        <begin position="996"/>
        <end position="1006"/>
    </location>
</feature>
<gene>
    <name evidence="2" type="ORF">BDV96DRAFT_100432</name>
</gene>
<dbReference type="EMBL" id="ML977325">
    <property type="protein sequence ID" value="KAF2114524.1"/>
    <property type="molecule type" value="Genomic_DNA"/>
</dbReference>
<proteinExistence type="predicted"/>
<evidence type="ECO:0000313" key="3">
    <source>
        <dbReference type="Proteomes" id="UP000799770"/>
    </source>
</evidence>
<feature type="compositionally biased region" description="Low complexity" evidence="1">
    <location>
        <begin position="63"/>
        <end position="76"/>
    </location>
</feature>
<feature type="compositionally biased region" description="Polar residues" evidence="1">
    <location>
        <begin position="120"/>
        <end position="134"/>
    </location>
</feature>
<reference evidence="2" key="1">
    <citation type="journal article" date="2020" name="Stud. Mycol.">
        <title>101 Dothideomycetes genomes: a test case for predicting lifestyles and emergence of pathogens.</title>
        <authorList>
            <person name="Haridas S."/>
            <person name="Albert R."/>
            <person name="Binder M."/>
            <person name="Bloem J."/>
            <person name="Labutti K."/>
            <person name="Salamov A."/>
            <person name="Andreopoulos B."/>
            <person name="Baker S."/>
            <person name="Barry K."/>
            <person name="Bills G."/>
            <person name="Bluhm B."/>
            <person name="Cannon C."/>
            <person name="Castanera R."/>
            <person name="Culley D."/>
            <person name="Daum C."/>
            <person name="Ezra D."/>
            <person name="Gonzalez J."/>
            <person name="Henrissat B."/>
            <person name="Kuo A."/>
            <person name="Liang C."/>
            <person name="Lipzen A."/>
            <person name="Lutzoni F."/>
            <person name="Magnuson J."/>
            <person name="Mondo S."/>
            <person name="Nolan M."/>
            <person name="Ohm R."/>
            <person name="Pangilinan J."/>
            <person name="Park H.-J."/>
            <person name="Ramirez L."/>
            <person name="Alfaro M."/>
            <person name="Sun H."/>
            <person name="Tritt A."/>
            <person name="Yoshinaga Y."/>
            <person name="Zwiers L.-H."/>
            <person name="Turgeon B."/>
            <person name="Goodwin S."/>
            <person name="Spatafora J."/>
            <person name="Crous P."/>
            <person name="Grigoriev I."/>
        </authorList>
    </citation>
    <scope>NUCLEOTIDE SEQUENCE</scope>
    <source>
        <strain evidence="2">CBS 627.86</strain>
    </source>
</reference>
<sequence length="1060" mass="118747">MDSHQGHLNEQSPDASMRRNDYYSLGPPGNYTFESVSTAESTGFTFNSASFMPQNNSERFLESESSGYTPSSRTSSLTWEDPTSTIFEPQGERPPIPPFSLANLDLTPSFFSETPHETRLGSSTDLNGLSTSPVQRAPRSVPSDGPLIVCTECSDMPTFSRQPEKDRHDRAKHGCNHPDCGGRGFLSAEERHTHMVQCHGGMYPGLFNCGTCQLRNNVMKTRKDKLKKHFKSIHKTTDRFSLDHFQCRDSPCYDERLSGGLYFASMNDLVEHRRYHHLTVDPLADKHHHQTHFNTGRVQLLVQNLNSGNVSKHGLEPPILESLAKRSRSERSSSGLAEIDESASDLLRNDTPLQDHTMNDYLYDSLTSASDVGWQSTSIEISMFEISGLNQQFDFPDVIDWLRERQIYASFYPRKDKLQLGGPCSEENLKKGRAMVEKIIRRIPPADPWQYYQQECPVSSFRKGSIQQRAHEKSGVRIAIVDPKRDRDAIETWTRFVLPRLPNMMKQFHRVLGPTYSAVLVCHIEGNDAPFPIIRFCSSKGQADITRTMIRDMIASICRRGGRDVLDVHFSEGTAHRLVGGRSSDSRSNDQKPFPHGRRPWHKLGMGVSMGMSNCIHVSASSGGYLAIGGVKFMLSVNHMRYPRPDCTCPDDTQDLKVSAPSLGDISDLRELVRMRVEELRLKMKASAPDSIPLDGSDTLDESLFHGSDKKELKMYESFGWALNKPNQAFELGDVERSGSSTRVSSSSRYTCELPVEHQMDWCLIQVKRERMGKNRHRHRKCTKLTLDDLSHEDANPLGVGRPCEMIGDFRGGEAVYYVGPTSGLREGYINPVPQIQGKTDGSFTLEWAMVVDGGAPDNTEFEGDSGTWILDSNEHAIGMLWSWNNGLLNFTPLDDIIADIHECAEQWRHIPITLPPDESGIQYLNRKHNMPAELSLRLQTPARTPFFTIEPPKAMPDMSMAEDAQHPVRGSVGPTRSVSPIPSLIAYECSSPESSIPPSPDPPGPSVLSKHATLPLGPMAMTIKAITWPMDIDVRLKKSEPLNDSDFTSVSLRQPIETC</sequence>
<feature type="region of interest" description="Disordered" evidence="1">
    <location>
        <begin position="578"/>
        <end position="600"/>
    </location>
</feature>
<evidence type="ECO:0000313" key="2">
    <source>
        <dbReference type="EMBL" id="KAF2114524.1"/>
    </source>
</evidence>
<feature type="region of interest" description="Disordered" evidence="1">
    <location>
        <begin position="1"/>
        <end position="34"/>
    </location>
</feature>
<name>A0A6A5Z668_9PLEO</name>
<feature type="region of interest" description="Disordered" evidence="1">
    <location>
        <begin position="58"/>
        <end position="141"/>
    </location>
</feature>
<keyword evidence="3" id="KW-1185">Reference proteome</keyword>
<feature type="compositionally biased region" description="Polar residues" evidence="1">
    <location>
        <begin position="77"/>
        <end position="87"/>
    </location>
</feature>
<dbReference type="AlphaFoldDB" id="A0A6A5Z668"/>
<accession>A0A6A5Z668</accession>
<evidence type="ECO:0000256" key="1">
    <source>
        <dbReference type="SAM" id="MobiDB-lite"/>
    </source>
</evidence>
<dbReference type="OrthoDB" id="5242988at2759"/>
<organism evidence="2 3">
    <name type="scientific">Lophiotrema nucula</name>
    <dbReference type="NCBI Taxonomy" id="690887"/>
    <lineage>
        <taxon>Eukaryota</taxon>
        <taxon>Fungi</taxon>
        <taxon>Dikarya</taxon>
        <taxon>Ascomycota</taxon>
        <taxon>Pezizomycotina</taxon>
        <taxon>Dothideomycetes</taxon>
        <taxon>Pleosporomycetidae</taxon>
        <taxon>Pleosporales</taxon>
        <taxon>Lophiotremataceae</taxon>
        <taxon>Lophiotrema</taxon>
    </lineage>
</organism>
<evidence type="ECO:0008006" key="4">
    <source>
        <dbReference type="Google" id="ProtNLM"/>
    </source>
</evidence>
<feature type="region of interest" description="Disordered" evidence="1">
    <location>
        <begin position="990"/>
        <end position="1012"/>
    </location>
</feature>
<protein>
    <recommendedName>
        <fullName evidence="4">C2H2-type domain-containing protein</fullName>
    </recommendedName>
</protein>